<proteinExistence type="predicted"/>
<dbReference type="CDD" id="cd07067">
    <property type="entry name" value="HP_PGM_like"/>
    <property type="match status" value="1"/>
</dbReference>
<dbReference type="PANTHER" id="PTHR48100">
    <property type="entry name" value="BROAD-SPECIFICITY PHOSPHATASE YOR283W-RELATED"/>
    <property type="match status" value="1"/>
</dbReference>
<dbReference type="Pfam" id="PF00300">
    <property type="entry name" value="His_Phos_1"/>
    <property type="match status" value="1"/>
</dbReference>
<dbReference type="InterPro" id="IPR029033">
    <property type="entry name" value="His_PPase_superfam"/>
</dbReference>
<dbReference type="EMBL" id="BTCL01000022">
    <property type="protein sequence ID" value="GMK47771.1"/>
    <property type="molecule type" value="Genomic_DNA"/>
</dbReference>
<dbReference type="Gene3D" id="3.40.50.1240">
    <property type="entry name" value="Phosphoglycerate mutase-like"/>
    <property type="match status" value="1"/>
</dbReference>
<protein>
    <submittedName>
        <fullName evidence="1">Phosphoglycerate mutase</fullName>
    </submittedName>
</protein>
<dbReference type="SUPFAM" id="SSF53254">
    <property type="entry name" value="Phosphoglycerate mutase-like"/>
    <property type="match status" value="1"/>
</dbReference>
<dbReference type="RefSeq" id="WP_317981653.1">
    <property type="nucleotide sequence ID" value="NZ_BTCL01000022.1"/>
</dbReference>
<dbReference type="SMART" id="SM00855">
    <property type="entry name" value="PGAM"/>
    <property type="match status" value="1"/>
</dbReference>
<reference evidence="1 2" key="1">
    <citation type="submission" date="2023-05" db="EMBL/GenBank/DDBJ databases">
        <title>Draft genome of Paenibacillus sp. CCS26.</title>
        <authorList>
            <person name="Akita H."/>
            <person name="Shinto Y."/>
            <person name="Kimura Z."/>
        </authorList>
    </citation>
    <scope>NUCLEOTIDE SEQUENCE [LARGE SCALE GENOMIC DNA]</scope>
    <source>
        <strain evidence="1 2">CCS26</strain>
    </source>
</reference>
<name>A0ABQ6NRQ3_9BACL</name>
<dbReference type="InterPro" id="IPR013078">
    <property type="entry name" value="His_Pase_superF_clade-1"/>
</dbReference>
<dbReference type="InterPro" id="IPR050275">
    <property type="entry name" value="PGM_Phosphatase"/>
</dbReference>
<evidence type="ECO:0000313" key="2">
    <source>
        <dbReference type="Proteomes" id="UP001285921"/>
    </source>
</evidence>
<dbReference type="PANTHER" id="PTHR48100:SF59">
    <property type="entry name" value="ADENOSYLCOBALAMIN_ALPHA-RIBAZOLE PHOSPHATASE"/>
    <property type="match status" value="1"/>
</dbReference>
<comment type="caution">
    <text evidence="1">The sequence shown here is derived from an EMBL/GenBank/DDBJ whole genome shotgun (WGS) entry which is preliminary data.</text>
</comment>
<gene>
    <name evidence="1" type="primary">pgm</name>
    <name evidence="1" type="ORF">PghCCS26_49010</name>
</gene>
<keyword evidence="2" id="KW-1185">Reference proteome</keyword>
<accession>A0ABQ6NRQ3</accession>
<sequence length="189" mass="21813">MNTIIYMVRHAESPYNEGTERTRGLTAKGKDDVEKVTEILKEEGIDVVISSPYSRAILSIEGLALNVGLDIEIFEDLRERHFASEVIEDLMSVIHEKFYDFDYCLPGGESNYECQNRSVSVIKKLLKERSGKKIAIGTHGLVMTLMMNYFDSNYGLDFLNQLEKPDIYKLSFENLELKEVRRLWNGDFR</sequence>
<evidence type="ECO:0000313" key="1">
    <source>
        <dbReference type="EMBL" id="GMK47771.1"/>
    </source>
</evidence>
<organism evidence="1 2">
    <name type="scientific">Paenibacillus glycanilyticus</name>
    <dbReference type="NCBI Taxonomy" id="126569"/>
    <lineage>
        <taxon>Bacteria</taxon>
        <taxon>Bacillati</taxon>
        <taxon>Bacillota</taxon>
        <taxon>Bacilli</taxon>
        <taxon>Bacillales</taxon>
        <taxon>Paenibacillaceae</taxon>
        <taxon>Paenibacillus</taxon>
    </lineage>
</organism>
<dbReference type="Proteomes" id="UP001285921">
    <property type="component" value="Unassembled WGS sequence"/>
</dbReference>